<protein>
    <submittedName>
        <fullName evidence="3">Uncharacterized protein</fullName>
    </submittedName>
</protein>
<feature type="transmembrane region" description="Helical" evidence="2">
    <location>
        <begin position="82"/>
        <end position="103"/>
    </location>
</feature>
<keyword evidence="2" id="KW-0472">Membrane</keyword>
<proteinExistence type="predicted"/>
<dbReference type="SMART" id="SM00028">
    <property type="entry name" value="TPR"/>
    <property type="match status" value="2"/>
</dbReference>
<dbReference type="AlphaFoldDB" id="A0A232LTJ5"/>
<dbReference type="CDD" id="cd24145">
    <property type="entry name" value="Mgr3-like"/>
    <property type="match status" value="1"/>
</dbReference>
<reference evidence="3 4" key="1">
    <citation type="journal article" date="2015" name="Environ. Microbiol.">
        <title>Metagenome sequence of Elaphomyces granulatus from sporocarp tissue reveals Ascomycota ectomycorrhizal fingerprints of genome expansion and a Proteobacteria-rich microbiome.</title>
        <authorList>
            <person name="Quandt C.A."/>
            <person name="Kohler A."/>
            <person name="Hesse C.N."/>
            <person name="Sharpton T.J."/>
            <person name="Martin F."/>
            <person name="Spatafora J.W."/>
        </authorList>
    </citation>
    <scope>NUCLEOTIDE SEQUENCE [LARGE SCALE GENOMIC DNA]</scope>
    <source>
        <strain evidence="3 4">OSC145934</strain>
    </source>
</reference>
<evidence type="ECO:0000256" key="2">
    <source>
        <dbReference type="SAM" id="Phobius"/>
    </source>
</evidence>
<keyword evidence="2" id="KW-0812">Transmembrane</keyword>
<dbReference type="InterPro" id="IPR040201">
    <property type="entry name" value="Mrg3-like"/>
</dbReference>
<evidence type="ECO:0000256" key="1">
    <source>
        <dbReference type="SAM" id="Coils"/>
    </source>
</evidence>
<evidence type="ECO:0000313" key="3">
    <source>
        <dbReference type="EMBL" id="OXV07338.1"/>
    </source>
</evidence>
<dbReference type="GO" id="GO:0006515">
    <property type="term" value="P:protein quality control for misfolded or incompletely synthesized proteins"/>
    <property type="evidence" value="ECO:0007669"/>
    <property type="project" value="TreeGrafter"/>
</dbReference>
<gene>
    <name evidence="3" type="ORF">Egran_04897</name>
</gene>
<feature type="coiled-coil region" evidence="1">
    <location>
        <begin position="435"/>
        <end position="481"/>
    </location>
</feature>
<dbReference type="OrthoDB" id="10050400at2759"/>
<dbReference type="InterPro" id="IPR011990">
    <property type="entry name" value="TPR-like_helical_dom_sf"/>
</dbReference>
<dbReference type="Proteomes" id="UP000243515">
    <property type="component" value="Unassembled WGS sequence"/>
</dbReference>
<keyword evidence="4" id="KW-1185">Reference proteome</keyword>
<dbReference type="PANTHER" id="PTHR28142">
    <property type="entry name" value="MITOCHONDRIAL INNER MEMBRANE I-AAA PROTEASE SUPERCOMPLEX SUBUNIT MGR3-RELATED"/>
    <property type="match status" value="1"/>
</dbReference>
<dbReference type="Gene3D" id="1.25.40.10">
    <property type="entry name" value="Tetratricopeptide repeat domain"/>
    <property type="match status" value="1"/>
</dbReference>
<dbReference type="InterPro" id="IPR019734">
    <property type="entry name" value="TPR_rpt"/>
</dbReference>
<keyword evidence="2" id="KW-1133">Transmembrane helix</keyword>
<organism evidence="3 4">
    <name type="scientific">Elaphomyces granulatus</name>
    <dbReference type="NCBI Taxonomy" id="519963"/>
    <lineage>
        <taxon>Eukaryota</taxon>
        <taxon>Fungi</taxon>
        <taxon>Dikarya</taxon>
        <taxon>Ascomycota</taxon>
        <taxon>Pezizomycotina</taxon>
        <taxon>Eurotiomycetes</taxon>
        <taxon>Eurotiomycetidae</taxon>
        <taxon>Eurotiales</taxon>
        <taxon>Elaphomycetaceae</taxon>
        <taxon>Elaphomyces</taxon>
    </lineage>
</organism>
<name>A0A232LTJ5_9EURO</name>
<dbReference type="PANTHER" id="PTHR28142:SF1">
    <property type="entry name" value="MITOCHONDRIAL INNER MEMBRANE I-AAA PROTEASE SUPERCOMPLEX SUBUNIT MGR3-RELATED"/>
    <property type="match status" value="1"/>
</dbReference>
<keyword evidence="1" id="KW-0175">Coiled coil</keyword>
<accession>A0A232LTJ5</accession>
<sequence length="483" mass="54611">MFNSVSRRLWVSKLVRVPCHEQSARSFYHGIQENMRREYSQALFARKPVPYTRNQVRSLAFSQRMRLGLRKASKGIWRNNPILFPLAIISVVGATALLIYVTYVQVTYVNPQYNKFPPEVAKALRIAVYYTELDLNPSRALVAYQEALRIAMDQGIHPYSDEVLGIKLQVALMLEKAGLVKAAIEVLERTKKDALIWINEGRGMKEVTAKGRADNSNTTKIHDSVLEAQRQRKEQEDYEERQRDKTLKKVIGMEVKLAELYSSDHIQDEKRAEESQVAAVELCLKEMKRRQRLGLPVGQGSGGDDGSWLNLIEIASAFTDLADMYTQQQKPELALPLYMQALAMVKEDEGNSTSCKQVVLLNNVAQAMVEQANRPVHPSKGNPSTQLSLSNDQIIDDAKQWARKAVDVAADIHPPVRDESCDVSCVVATVNLGYLSEMQNRLKEADDLFLKAKRLAQDIGYQEGIAQAEKAQRRLEKSRESHK</sequence>
<evidence type="ECO:0000313" key="4">
    <source>
        <dbReference type="Proteomes" id="UP000243515"/>
    </source>
</evidence>
<dbReference type="GO" id="GO:0031942">
    <property type="term" value="C:i-AAA complex"/>
    <property type="evidence" value="ECO:0007669"/>
    <property type="project" value="TreeGrafter"/>
</dbReference>
<dbReference type="SUPFAM" id="SSF48452">
    <property type="entry name" value="TPR-like"/>
    <property type="match status" value="1"/>
</dbReference>
<dbReference type="EMBL" id="NPHW01004920">
    <property type="protein sequence ID" value="OXV07338.1"/>
    <property type="molecule type" value="Genomic_DNA"/>
</dbReference>
<dbReference type="GO" id="GO:0051787">
    <property type="term" value="F:misfolded protein binding"/>
    <property type="evidence" value="ECO:0007669"/>
    <property type="project" value="TreeGrafter"/>
</dbReference>
<comment type="caution">
    <text evidence="3">The sequence shown here is derived from an EMBL/GenBank/DDBJ whole genome shotgun (WGS) entry which is preliminary data.</text>
</comment>